<feature type="transmembrane region" description="Helical" evidence="7">
    <location>
        <begin position="7"/>
        <end position="25"/>
    </location>
</feature>
<keyword evidence="4 7" id="KW-0472">Membrane</keyword>
<comment type="caution">
    <text evidence="9">The sequence shown here is derived from an EMBL/GenBank/DDBJ whole genome shotgun (WGS) entry which is preliminary data.</text>
</comment>
<evidence type="ECO:0000256" key="1">
    <source>
        <dbReference type="ARBA" id="ARBA00004141"/>
    </source>
</evidence>
<comment type="subcellular location">
    <subcellularLocation>
        <location evidence="1">Membrane</location>
        <topology evidence="1">Multi-pass membrane protein</topology>
    </subcellularLocation>
</comment>
<dbReference type="Pfam" id="PF20684">
    <property type="entry name" value="Fung_rhodopsin"/>
    <property type="match status" value="1"/>
</dbReference>
<dbReference type="InterPro" id="IPR049326">
    <property type="entry name" value="Rhodopsin_dom_fungi"/>
</dbReference>
<evidence type="ECO:0000313" key="9">
    <source>
        <dbReference type="EMBL" id="KAK7723486.1"/>
    </source>
</evidence>
<proteinExistence type="inferred from homology"/>
<reference evidence="9 10" key="1">
    <citation type="submission" date="2024-02" db="EMBL/GenBank/DDBJ databases">
        <title>De novo assembly and annotation of 12 fungi associated with fruit tree decline syndrome in Ontario, Canada.</title>
        <authorList>
            <person name="Sulman M."/>
            <person name="Ellouze W."/>
            <person name="Ilyukhin E."/>
        </authorList>
    </citation>
    <scope>NUCLEOTIDE SEQUENCE [LARGE SCALE GENOMIC DNA]</scope>
    <source>
        <strain evidence="9 10">M169</strain>
    </source>
</reference>
<protein>
    <recommendedName>
        <fullName evidence="8">Rhodopsin domain-containing protein</fullName>
    </recommendedName>
</protein>
<dbReference type="PANTHER" id="PTHR33048:SF160">
    <property type="entry name" value="SAT4 FAMILY MEMBRANE PROTEIN"/>
    <property type="match status" value="1"/>
</dbReference>
<organism evidence="9 10">
    <name type="scientific">Diaporthe eres</name>
    <name type="common">Phomopsis oblonga</name>
    <dbReference type="NCBI Taxonomy" id="83184"/>
    <lineage>
        <taxon>Eukaryota</taxon>
        <taxon>Fungi</taxon>
        <taxon>Dikarya</taxon>
        <taxon>Ascomycota</taxon>
        <taxon>Pezizomycotina</taxon>
        <taxon>Sordariomycetes</taxon>
        <taxon>Sordariomycetidae</taxon>
        <taxon>Diaporthales</taxon>
        <taxon>Diaporthaceae</taxon>
        <taxon>Diaporthe</taxon>
        <taxon>Diaporthe eres species complex</taxon>
    </lineage>
</organism>
<evidence type="ECO:0000256" key="5">
    <source>
        <dbReference type="ARBA" id="ARBA00038359"/>
    </source>
</evidence>
<name>A0ABR1P1E2_DIAER</name>
<feature type="domain" description="Rhodopsin" evidence="8">
    <location>
        <begin position="3"/>
        <end position="144"/>
    </location>
</feature>
<feature type="transmembrane region" description="Helical" evidence="7">
    <location>
        <begin position="118"/>
        <end position="143"/>
    </location>
</feature>
<evidence type="ECO:0000256" key="2">
    <source>
        <dbReference type="ARBA" id="ARBA00022692"/>
    </source>
</evidence>
<accession>A0ABR1P1E2</accession>
<dbReference type="InterPro" id="IPR052337">
    <property type="entry name" value="SAT4-like"/>
</dbReference>
<dbReference type="Proteomes" id="UP001430848">
    <property type="component" value="Unassembled WGS sequence"/>
</dbReference>
<dbReference type="EMBL" id="JAKNSF020000059">
    <property type="protein sequence ID" value="KAK7723486.1"/>
    <property type="molecule type" value="Genomic_DNA"/>
</dbReference>
<evidence type="ECO:0000256" key="3">
    <source>
        <dbReference type="ARBA" id="ARBA00022989"/>
    </source>
</evidence>
<feature type="region of interest" description="Disordered" evidence="6">
    <location>
        <begin position="176"/>
        <end position="195"/>
    </location>
</feature>
<sequence>MFWAIRILLATNMVYYIIATLLEAFRCTPQRRLWADFYERGHCPINAVVLNLAASVVNVVSDVGILVLPQWVIWRLNMPRATKAGVSALFLIGIFAVVCAICRMAWLTRLLDSKDEIYLAPIAGAFAMGEMIAAFLIIGVPSLPRVCRILFSKDSAVRSLLSRIRLLSWNGKRRVSDGPDGGSGTLGRPSWHNPARHTPRGLWGISDNDTFDLLSVSTADVEANRYPAYDVSFPQNSVKRDMRVDVFNEWIR</sequence>
<evidence type="ECO:0000256" key="7">
    <source>
        <dbReference type="SAM" id="Phobius"/>
    </source>
</evidence>
<gene>
    <name evidence="9" type="ORF">SLS63_008780</name>
</gene>
<feature type="transmembrane region" description="Helical" evidence="7">
    <location>
        <begin position="45"/>
        <end position="74"/>
    </location>
</feature>
<keyword evidence="10" id="KW-1185">Reference proteome</keyword>
<evidence type="ECO:0000256" key="6">
    <source>
        <dbReference type="SAM" id="MobiDB-lite"/>
    </source>
</evidence>
<evidence type="ECO:0000313" key="10">
    <source>
        <dbReference type="Proteomes" id="UP001430848"/>
    </source>
</evidence>
<comment type="similarity">
    <text evidence="5">Belongs to the SAT4 family.</text>
</comment>
<feature type="transmembrane region" description="Helical" evidence="7">
    <location>
        <begin position="86"/>
        <end position="106"/>
    </location>
</feature>
<evidence type="ECO:0000259" key="8">
    <source>
        <dbReference type="Pfam" id="PF20684"/>
    </source>
</evidence>
<keyword evidence="2 7" id="KW-0812">Transmembrane</keyword>
<dbReference type="PANTHER" id="PTHR33048">
    <property type="entry name" value="PTH11-LIKE INTEGRAL MEMBRANE PROTEIN (AFU_ORTHOLOGUE AFUA_5G11245)"/>
    <property type="match status" value="1"/>
</dbReference>
<evidence type="ECO:0000256" key="4">
    <source>
        <dbReference type="ARBA" id="ARBA00023136"/>
    </source>
</evidence>
<keyword evidence="3 7" id="KW-1133">Transmembrane helix</keyword>